<evidence type="ECO:0000313" key="7">
    <source>
        <dbReference type="Proteomes" id="UP001228113"/>
    </source>
</evidence>
<dbReference type="KEGG" id="msea:METESE_17880"/>
<evidence type="ECO:0000259" key="5">
    <source>
        <dbReference type="PROSITE" id="PS50893"/>
    </source>
</evidence>
<dbReference type="GO" id="GO:0016887">
    <property type="term" value="F:ATP hydrolysis activity"/>
    <property type="evidence" value="ECO:0007669"/>
    <property type="project" value="InterPro"/>
</dbReference>
<gene>
    <name evidence="6" type="ORF">METESE_17880</name>
</gene>
<dbReference type="Proteomes" id="UP001228113">
    <property type="component" value="Chromosome"/>
</dbReference>
<dbReference type="SMART" id="SM00382">
    <property type="entry name" value="AAA"/>
    <property type="match status" value="1"/>
</dbReference>
<keyword evidence="2" id="KW-0547">Nucleotide-binding</keyword>
<dbReference type="PROSITE" id="PS50893">
    <property type="entry name" value="ABC_TRANSPORTER_2"/>
    <property type="match status" value="1"/>
</dbReference>
<name>A0AA48GYN5_9BACT</name>
<dbReference type="EMBL" id="AP027081">
    <property type="protein sequence ID" value="BDU76830.1"/>
    <property type="molecule type" value="Genomic_DNA"/>
</dbReference>
<sequence>MPVIDVVNLSKSFGKLVVLSDVNLAVEEGESLVILGGSGTGKTVLLRCIMGLLTPDAGHVALEGKVIQGMARDELFEARKQIGMCFQMAALFDSMSVEENVGFALRRHTTMTKGEIADRVEECLNLVGLKGTQNLRPAQLSGGMKRRVGFARAIALKPKILLFDEPTTGLDPVMTDVIGRIIMDLKEGLGVTSITITHDLKSAFEIADRIALLFRGRCLAVQKPEDFRKNPDPVIQQFLRGEADGPFLQDPPPPPMHARKRPSSEAKP</sequence>
<proteinExistence type="predicted"/>
<protein>
    <submittedName>
        <fullName evidence="6">ABC transporter ATP-binding protein</fullName>
    </submittedName>
</protein>
<keyword evidence="3 6" id="KW-0067">ATP-binding</keyword>
<evidence type="ECO:0000256" key="2">
    <source>
        <dbReference type="ARBA" id="ARBA00022741"/>
    </source>
</evidence>
<keyword evidence="7" id="KW-1185">Reference proteome</keyword>
<dbReference type="RefSeq" id="WP_243332422.1">
    <property type="nucleotide sequence ID" value="NZ_AP027081.1"/>
</dbReference>
<evidence type="ECO:0000256" key="3">
    <source>
        <dbReference type="ARBA" id="ARBA00022840"/>
    </source>
</evidence>
<feature type="domain" description="ABC transporter" evidence="5">
    <location>
        <begin position="4"/>
        <end position="240"/>
    </location>
</feature>
<evidence type="ECO:0000256" key="1">
    <source>
        <dbReference type="ARBA" id="ARBA00022448"/>
    </source>
</evidence>
<dbReference type="InterPro" id="IPR003593">
    <property type="entry name" value="AAA+_ATPase"/>
</dbReference>
<feature type="region of interest" description="Disordered" evidence="4">
    <location>
        <begin position="240"/>
        <end position="268"/>
    </location>
</feature>
<dbReference type="GO" id="GO:0005524">
    <property type="term" value="F:ATP binding"/>
    <property type="evidence" value="ECO:0007669"/>
    <property type="project" value="UniProtKB-KW"/>
</dbReference>
<dbReference type="SUPFAM" id="SSF52540">
    <property type="entry name" value="P-loop containing nucleoside triphosphate hydrolases"/>
    <property type="match status" value="1"/>
</dbReference>
<keyword evidence="1" id="KW-0813">Transport</keyword>
<organism evidence="6 7">
    <name type="scientific">Mesoterricola sediminis</name>
    <dbReference type="NCBI Taxonomy" id="2927980"/>
    <lineage>
        <taxon>Bacteria</taxon>
        <taxon>Pseudomonadati</taxon>
        <taxon>Acidobacteriota</taxon>
        <taxon>Holophagae</taxon>
        <taxon>Holophagales</taxon>
        <taxon>Holophagaceae</taxon>
        <taxon>Mesoterricola</taxon>
    </lineage>
</organism>
<dbReference type="Pfam" id="PF00005">
    <property type="entry name" value="ABC_tran"/>
    <property type="match status" value="1"/>
</dbReference>
<dbReference type="CDD" id="cd03261">
    <property type="entry name" value="ABC_Org_Solvent_Resistant"/>
    <property type="match status" value="1"/>
</dbReference>
<dbReference type="Gene3D" id="3.40.50.300">
    <property type="entry name" value="P-loop containing nucleotide triphosphate hydrolases"/>
    <property type="match status" value="1"/>
</dbReference>
<dbReference type="AlphaFoldDB" id="A0AA48GYN5"/>
<reference evidence="6" key="1">
    <citation type="journal article" date="2023" name="Int. J. Syst. Evol. Microbiol.">
        <title>Mesoterricola silvestris gen. nov., sp. nov., Mesoterricola sediminis sp. nov., Geothrix oryzae sp. nov., Geothrix edaphica sp. nov., Geothrix rubra sp. nov., and Geothrix limicola sp. nov., six novel members of Acidobacteriota isolated from soils.</title>
        <authorList>
            <person name="Itoh H."/>
            <person name="Sugisawa Y."/>
            <person name="Mise K."/>
            <person name="Xu Z."/>
            <person name="Kuniyasu M."/>
            <person name="Ushijima N."/>
            <person name="Kawano K."/>
            <person name="Kobayashi E."/>
            <person name="Shiratori Y."/>
            <person name="Masuda Y."/>
            <person name="Senoo K."/>
        </authorList>
    </citation>
    <scope>NUCLEOTIDE SEQUENCE</scope>
    <source>
        <strain evidence="6">W786</strain>
    </source>
</reference>
<dbReference type="PROSITE" id="PS00211">
    <property type="entry name" value="ABC_TRANSPORTER_1"/>
    <property type="match status" value="1"/>
</dbReference>
<evidence type="ECO:0000256" key="4">
    <source>
        <dbReference type="SAM" id="MobiDB-lite"/>
    </source>
</evidence>
<dbReference type="PANTHER" id="PTHR43023:SF6">
    <property type="entry name" value="INTERMEMBRANE PHOSPHOLIPID TRANSPORT SYSTEM ATP-BINDING PROTEIN MLAF"/>
    <property type="match status" value="1"/>
</dbReference>
<dbReference type="InterPro" id="IPR027417">
    <property type="entry name" value="P-loop_NTPase"/>
</dbReference>
<dbReference type="PANTHER" id="PTHR43023">
    <property type="entry name" value="PROTEIN TRIGALACTOSYLDIACYLGLYCEROL 3, CHLOROPLASTIC"/>
    <property type="match status" value="1"/>
</dbReference>
<evidence type="ECO:0000313" key="6">
    <source>
        <dbReference type="EMBL" id="BDU76830.1"/>
    </source>
</evidence>
<accession>A0AA48GYN5</accession>
<dbReference type="InterPro" id="IPR017871">
    <property type="entry name" value="ABC_transporter-like_CS"/>
</dbReference>
<dbReference type="InterPro" id="IPR003439">
    <property type="entry name" value="ABC_transporter-like_ATP-bd"/>
</dbReference>